<feature type="compositionally biased region" description="Basic and acidic residues" evidence="1">
    <location>
        <begin position="312"/>
        <end position="330"/>
    </location>
</feature>
<dbReference type="PROSITE" id="PS50174">
    <property type="entry name" value="G_PATCH"/>
    <property type="match status" value="1"/>
</dbReference>
<dbReference type="SMART" id="SM00443">
    <property type="entry name" value="G_patch"/>
    <property type="match status" value="1"/>
</dbReference>
<comment type="caution">
    <text evidence="3">The sequence shown here is derived from an EMBL/GenBank/DDBJ whole genome shotgun (WGS) entry which is preliminary data.</text>
</comment>
<feature type="domain" description="G-patch" evidence="2">
    <location>
        <begin position="136"/>
        <end position="183"/>
    </location>
</feature>
<proteinExistence type="predicted"/>
<protein>
    <submittedName>
        <fullName evidence="3">(apollo) hypothetical protein</fullName>
    </submittedName>
</protein>
<dbReference type="OrthoDB" id="29523at2759"/>
<evidence type="ECO:0000313" key="3">
    <source>
        <dbReference type="EMBL" id="CAG4957901.1"/>
    </source>
</evidence>
<dbReference type="Proteomes" id="UP000691718">
    <property type="component" value="Unassembled WGS sequence"/>
</dbReference>
<gene>
    <name evidence="3" type="ORF">PAPOLLO_LOCUS5839</name>
</gene>
<feature type="region of interest" description="Disordered" evidence="1">
    <location>
        <begin position="296"/>
        <end position="345"/>
    </location>
</feature>
<name>A0A8S3WGA9_PARAO</name>
<organism evidence="3 4">
    <name type="scientific">Parnassius apollo</name>
    <name type="common">Apollo butterfly</name>
    <name type="synonym">Papilio apollo</name>
    <dbReference type="NCBI Taxonomy" id="110799"/>
    <lineage>
        <taxon>Eukaryota</taxon>
        <taxon>Metazoa</taxon>
        <taxon>Ecdysozoa</taxon>
        <taxon>Arthropoda</taxon>
        <taxon>Hexapoda</taxon>
        <taxon>Insecta</taxon>
        <taxon>Pterygota</taxon>
        <taxon>Neoptera</taxon>
        <taxon>Endopterygota</taxon>
        <taxon>Lepidoptera</taxon>
        <taxon>Glossata</taxon>
        <taxon>Ditrysia</taxon>
        <taxon>Papilionoidea</taxon>
        <taxon>Papilionidae</taxon>
        <taxon>Parnassiinae</taxon>
        <taxon>Parnassini</taxon>
        <taxon>Parnassius</taxon>
        <taxon>Parnassius</taxon>
    </lineage>
</organism>
<sequence>MDRRVNHKKFKYHGNKYNARNFPSFNYLEYNACEFEESPSTATVIPTECEPDIEAENRDSKGRRIILREFLYEDPDLFDSNNKFKQHYGLEWDIQHWKKAGEAETLDSSFDENQISQRRPNKVEKELNKMLSQPVNMTKAERMMQKMGWQGGALGKHGEGIIEPIAPNASYATKTIGLGQTVKKRKNEMKTEIKENFDTNVLLYVLDFVKNDSENEIVFDRLLWKNERKWVHNIIGAISSSDSTVSVDFDTVAQMDIAQQINSYNKFLLTTESEGTVPNRYLCLYKEAPEHMYLITPDDLRKEDSDGEDSEEPKGTPEKEQTVELKKDTLSNDTSNVEKANKPKSKQDKECTIETLLATITEYFLEFISDDIYTEFRFLGPFTVKEINAINIFIAKCTNCDYSENHKLKEAFQSNEYSIDIQDFNGSTVFYKHKEGTDTLT</sequence>
<dbReference type="EMBL" id="CAJQZP010000359">
    <property type="protein sequence ID" value="CAG4957901.1"/>
    <property type="molecule type" value="Genomic_DNA"/>
</dbReference>
<dbReference type="InterPro" id="IPR000467">
    <property type="entry name" value="G_patch_dom"/>
</dbReference>
<accession>A0A8S3WGA9</accession>
<keyword evidence="4" id="KW-1185">Reference proteome</keyword>
<dbReference type="AlphaFoldDB" id="A0A8S3WGA9"/>
<evidence type="ECO:0000313" key="4">
    <source>
        <dbReference type="Proteomes" id="UP000691718"/>
    </source>
</evidence>
<dbReference type="Pfam" id="PF01585">
    <property type="entry name" value="G-patch"/>
    <property type="match status" value="1"/>
</dbReference>
<evidence type="ECO:0000259" key="2">
    <source>
        <dbReference type="PROSITE" id="PS50174"/>
    </source>
</evidence>
<dbReference type="GO" id="GO:0003676">
    <property type="term" value="F:nucleic acid binding"/>
    <property type="evidence" value="ECO:0007669"/>
    <property type="project" value="InterPro"/>
</dbReference>
<reference evidence="3" key="1">
    <citation type="submission" date="2021-04" db="EMBL/GenBank/DDBJ databases">
        <authorList>
            <person name="Tunstrom K."/>
        </authorList>
    </citation>
    <scope>NUCLEOTIDE SEQUENCE</scope>
</reference>
<evidence type="ECO:0000256" key="1">
    <source>
        <dbReference type="SAM" id="MobiDB-lite"/>
    </source>
</evidence>